<keyword evidence="1" id="KW-0812">Transmembrane</keyword>
<organism evidence="2">
    <name type="scientific">marine sediment metagenome</name>
    <dbReference type="NCBI Taxonomy" id="412755"/>
    <lineage>
        <taxon>unclassified sequences</taxon>
        <taxon>metagenomes</taxon>
        <taxon>ecological metagenomes</taxon>
    </lineage>
</organism>
<proteinExistence type="predicted"/>
<evidence type="ECO:0008006" key="3">
    <source>
        <dbReference type="Google" id="ProtNLM"/>
    </source>
</evidence>
<comment type="caution">
    <text evidence="2">The sequence shown here is derived from an EMBL/GenBank/DDBJ whole genome shotgun (WGS) entry which is preliminary data.</text>
</comment>
<feature type="transmembrane region" description="Helical" evidence="1">
    <location>
        <begin position="65"/>
        <end position="83"/>
    </location>
</feature>
<dbReference type="EMBL" id="LAZR01064525">
    <property type="protein sequence ID" value="KKK57356.1"/>
    <property type="molecule type" value="Genomic_DNA"/>
</dbReference>
<keyword evidence="1" id="KW-1133">Transmembrane helix</keyword>
<feature type="transmembrane region" description="Helical" evidence="1">
    <location>
        <begin position="12"/>
        <end position="32"/>
    </location>
</feature>
<evidence type="ECO:0000256" key="1">
    <source>
        <dbReference type="SAM" id="Phobius"/>
    </source>
</evidence>
<protein>
    <recommendedName>
        <fullName evidence="3">ABC-2 type transporter domain-containing protein</fullName>
    </recommendedName>
</protein>
<name>A0A0F8ZBE9_9ZZZZ</name>
<feature type="transmembrane region" description="Helical" evidence="1">
    <location>
        <begin position="144"/>
        <end position="164"/>
    </location>
</feature>
<feature type="non-terminal residue" evidence="2">
    <location>
        <position position="1"/>
    </location>
</feature>
<accession>A0A0F8ZBE9</accession>
<dbReference type="AlphaFoldDB" id="A0A0F8ZBE9"/>
<sequence length="169" mass="18986">VGKYVANLSIIILLVILHYLMLGISVMVIYNTVIQESYISLGIAIIYTITLSSFILLFSTIIPKVNLTTIVVILIYFIGFAFLEQVVTAINQELEPIFSLNYIGNLINHVVPGGLPVDQRWNWVYYAGDTLPPVKIWLTPTVEVGILVLSFYTALAFLLTFLALKKKEF</sequence>
<keyword evidence="1" id="KW-0472">Membrane</keyword>
<gene>
    <name evidence="2" type="ORF">LCGC14_3055280</name>
</gene>
<feature type="transmembrane region" description="Helical" evidence="1">
    <location>
        <begin position="38"/>
        <end position="58"/>
    </location>
</feature>
<reference evidence="2" key="1">
    <citation type="journal article" date="2015" name="Nature">
        <title>Complex archaea that bridge the gap between prokaryotes and eukaryotes.</title>
        <authorList>
            <person name="Spang A."/>
            <person name="Saw J.H."/>
            <person name="Jorgensen S.L."/>
            <person name="Zaremba-Niedzwiedzka K."/>
            <person name="Martijn J."/>
            <person name="Lind A.E."/>
            <person name="van Eijk R."/>
            <person name="Schleper C."/>
            <person name="Guy L."/>
            <person name="Ettema T.J."/>
        </authorList>
    </citation>
    <scope>NUCLEOTIDE SEQUENCE</scope>
</reference>
<evidence type="ECO:0000313" key="2">
    <source>
        <dbReference type="EMBL" id="KKK57356.1"/>
    </source>
</evidence>